<organism evidence="2 3">
    <name type="scientific">Nocardiopsis codii</name>
    <dbReference type="NCBI Taxonomy" id="3065942"/>
    <lineage>
        <taxon>Bacteria</taxon>
        <taxon>Bacillati</taxon>
        <taxon>Actinomycetota</taxon>
        <taxon>Actinomycetes</taxon>
        <taxon>Streptosporangiales</taxon>
        <taxon>Nocardiopsidaceae</taxon>
        <taxon>Nocardiopsis</taxon>
    </lineage>
</organism>
<dbReference type="RefSeq" id="WP_330091914.1">
    <property type="nucleotide sequence ID" value="NZ_JAUZMY010000011.1"/>
</dbReference>
<dbReference type="Proteomes" id="UP001356095">
    <property type="component" value="Unassembled WGS sequence"/>
</dbReference>
<protein>
    <submittedName>
        <fullName evidence="2">DUF4097 family beta strand repeat-containing protein</fullName>
    </submittedName>
</protein>
<keyword evidence="3" id="KW-1185">Reference proteome</keyword>
<reference evidence="2 3" key="1">
    <citation type="submission" date="2023-08" db="EMBL/GenBank/DDBJ databases">
        <authorList>
            <person name="Girao M."/>
            <person name="Carvalho M.F."/>
        </authorList>
    </citation>
    <scope>NUCLEOTIDE SEQUENCE [LARGE SCALE GENOMIC DNA]</scope>
    <source>
        <strain evidence="2 3">CT-R113</strain>
    </source>
</reference>
<evidence type="ECO:0000259" key="1">
    <source>
        <dbReference type="Pfam" id="PF13349"/>
    </source>
</evidence>
<comment type="caution">
    <text evidence="2">The sequence shown here is derived from an EMBL/GenBank/DDBJ whole genome shotgun (WGS) entry which is preliminary data.</text>
</comment>
<accession>A0ABU7K7A3</accession>
<evidence type="ECO:0000313" key="2">
    <source>
        <dbReference type="EMBL" id="MEE2038121.1"/>
    </source>
</evidence>
<dbReference type="EMBL" id="JAUZMY010000011">
    <property type="protein sequence ID" value="MEE2038121.1"/>
    <property type="molecule type" value="Genomic_DNA"/>
</dbReference>
<proteinExistence type="predicted"/>
<sequence length="283" mass="29463">MARWTIDRPMTQTLDGIVALRVRIIGGHVNILPTDDPATFEITDIVGEPLLVTQEAGILTIQYEDLTGHGFLDKLRPMQLSTYKRVQHRKATVNLRLPQDCPVEVTTATAPIVAAGISARSQLRTASGEITLDEAAGETDIATVSGNTAVRGASGNLKFNSVSGQLAVAGGRLSALNAKTVSGQLLADTDISPAGRVRLNSVSGEIALRVPADTSATVELRTSTSPVNSDFGLDRRSAPGRTVLSGKIGSGVDPASITVNSASGRTALLRRAPEAPAAIPEGA</sequence>
<dbReference type="Pfam" id="PF13349">
    <property type="entry name" value="DUF4097"/>
    <property type="match status" value="1"/>
</dbReference>
<name>A0ABU7K7A3_9ACTN</name>
<dbReference type="InterPro" id="IPR025164">
    <property type="entry name" value="Toastrack_DUF4097"/>
</dbReference>
<evidence type="ECO:0000313" key="3">
    <source>
        <dbReference type="Proteomes" id="UP001356095"/>
    </source>
</evidence>
<feature type="domain" description="DUF4097" evidence="1">
    <location>
        <begin position="54"/>
        <end position="260"/>
    </location>
</feature>
<gene>
    <name evidence="2" type="ORF">Q8791_12930</name>
</gene>